<dbReference type="InterPro" id="IPR024134">
    <property type="entry name" value="SOD_Cu/Zn_/chaperone"/>
</dbReference>
<dbReference type="AlphaFoldDB" id="A0A249PGT2"/>
<dbReference type="eggNOG" id="COG2032">
    <property type="taxonomic scope" value="Bacteria"/>
</dbReference>
<evidence type="ECO:0000313" key="5">
    <source>
        <dbReference type="Proteomes" id="UP000217211"/>
    </source>
</evidence>
<dbReference type="CDD" id="cd00305">
    <property type="entry name" value="Cu-Zn_Superoxide_Dismutase"/>
    <property type="match status" value="1"/>
</dbReference>
<dbReference type="KEGG" id="esj:SJ05684_b41810"/>
<reference evidence="4 5" key="1">
    <citation type="submission" date="2017-08" db="EMBL/GenBank/DDBJ databases">
        <title>Multipartite genome sequences of Sinorhizobium species nodulating soybeans.</title>
        <authorList>
            <person name="Tian C.F."/>
        </authorList>
    </citation>
    <scope>NUCLEOTIDE SEQUENCE [LARGE SCALE GENOMIC DNA]</scope>
    <source>
        <strain evidence="4 5">CCBAU 05684</strain>
        <plasmid evidence="5">psj05684b</plasmid>
    </source>
</reference>
<feature type="signal peptide" evidence="2">
    <location>
        <begin position="1"/>
        <end position="17"/>
    </location>
</feature>
<proteinExistence type="inferred from homology"/>
<accession>A0A249PGT2</accession>
<keyword evidence="4" id="KW-0614">Plasmid</keyword>
<organism evidence="4 5">
    <name type="scientific">Sinorhizobium sojae CCBAU 05684</name>
    <dbReference type="NCBI Taxonomy" id="716928"/>
    <lineage>
        <taxon>Bacteria</taxon>
        <taxon>Pseudomonadati</taxon>
        <taxon>Pseudomonadota</taxon>
        <taxon>Alphaproteobacteria</taxon>
        <taxon>Hyphomicrobiales</taxon>
        <taxon>Rhizobiaceae</taxon>
        <taxon>Sinorhizobium/Ensifer group</taxon>
        <taxon>Sinorhizobium</taxon>
    </lineage>
</organism>
<dbReference type="SUPFAM" id="SSF49329">
    <property type="entry name" value="Cu,Zn superoxide dismutase-like"/>
    <property type="match status" value="1"/>
</dbReference>
<keyword evidence="2" id="KW-0732">Signal</keyword>
<comment type="similarity">
    <text evidence="1">Belongs to the Cu-Zn superoxide dismutase family.</text>
</comment>
<dbReference type="Gene3D" id="2.60.40.200">
    <property type="entry name" value="Superoxide dismutase, copper/zinc binding domain"/>
    <property type="match status" value="1"/>
</dbReference>
<dbReference type="GO" id="GO:0006801">
    <property type="term" value="P:superoxide metabolic process"/>
    <property type="evidence" value="ECO:0007669"/>
    <property type="project" value="InterPro"/>
</dbReference>
<protein>
    <submittedName>
        <fullName evidence="4">Superoxide dismutase [Cu-Zn]</fullName>
    </submittedName>
</protein>
<gene>
    <name evidence="4" type="ORF">SJ05684_b41810</name>
</gene>
<dbReference type="InterPro" id="IPR001424">
    <property type="entry name" value="SOD_Cu_Zn_dom"/>
</dbReference>
<dbReference type="OrthoDB" id="5431326at2"/>
<geneLocation type="plasmid" evidence="5">
    <name>psj05684b</name>
</geneLocation>
<dbReference type="PANTHER" id="PTHR10003">
    <property type="entry name" value="SUPEROXIDE DISMUTASE CU-ZN -RELATED"/>
    <property type="match status" value="1"/>
</dbReference>
<dbReference type="InterPro" id="IPR036423">
    <property type="entry name" value="SOD-like_Cu/Zn_dom_sf"/>
</dbReference>
<dbReference type="EMBL" id="CP023068">
    <property type="protein sequence ID" value="ASY65163.1"/>
    <property type="molecule type" value="Genomic_DNA"/>
</dbReference>
<evidence type="ECO:0000259" key="3">
    <source>
        <dbReference type="Pfam" id="PF00080"/>
    </source>
</evidence>
<name>A0A249PGT2_9HYPH</name>
<dbReference type="Pfam" id="PF00080">
    <property type="entry name" value="Sod_Cu"/>
    <property type="match status" value="1"/>
</dbReference>
<sequence>MRVVFAFLFALAGPAAGQEQATTAPSVARAVFLNTSGESIGTATLKSTPNGVLIEAKLANLPPGIHGFHIHEVGTCDPATGFESAGGHLGSGPHGFMVEEGPHAGDLANQTARDDGTMLVEVFNERVSFDGEMSLFDDDGAALVVHATADDYRSQPAGTGGDPIACGVIERD</sequence>
<dbReference type="GO" id="GO:0005507">
    <property type="term" value="F:copper ion binding"/>
    <property type="evidence" value="ECO:0007669"/>
    <property type="project" value="InterPro"/>
</dbReference>
<feature type="chain" id="PRO_5013326870" evidence="2">
    <location>
        <begin position="18"/>
        <end position="172"/>
    </location>
</feature>
<keyword evidence="5" id="KW-1185">Reference proteome</keyword>
<dbReference type="Proteomes" id="UP000217211">
    <property type="component" value="Plasmid pSJ05684b"/>
</dbReference>
<evidence type="ECO:0000256" key="1">
    <source>
        <dbReference type="ARBA" id="ARBA00010457"/>
    </source>
</evidence>
<dbReference type="STRING" id="716928.GCA_000261485_03429"/>
<feature type="domain" description="Superoxide dismutase copper/zinc binding" evidence="3">
    <location>
        <begin position="41"/>
        <end position="169"/>
    </location>
</feature>
<evidence type="ECO:0000256" key="2">
    <source>
        <dbReference type="SAM" id="SignalP"/>
    </source>
</evidence>
<dbReference type="RefSeq" id="WP_034856149.1">
    <property type="nucleotide sequence ID" value="NZ_AJQT01000068.1"/>
</dbReference>
<evidence type="ECO:0000313" key="4">
    <source>
        <dbReference type="EMBL" id="ASY65163.1"/>
    </source>
</evidence>